<dbReference type="RefSeq" id="WP_163654884.1">
    <property type="nucleotide sequence ID" value="NZ_JAAGRN010000006.1"/>
</dbReference>
<comment type="subunit">
    <text evidence="4">Part of the Bam complex.</text>
</comment>
<evidence type="ECO:0000256" key="3">
    <source>
        <dbReference type="ARBA" id="ARBA00023237"/>
    </source>
</evidence>
<dbReference type="GO" id="GO:0051205">
    <property type="term" value="P:protein insertion into membrane"/>
    <property type="evidence" value="ECO:0007669"/>
    <property type="project" value="UniProtKB-UniRule"/>
</dbReference>
<name>A0A6B2R098_9BURK</name>
<protein>
    <recommendedName>
        <fullName evidence="4">Outer membrane protein assembly factor BamB</fullName>
    </recommendedName>
</protein>
<evidence type="ECO:0000256" key="2">
    <source>
        <dbReference type="ARBA" id="ARBA00023136"/>
    </source>
</evidence>
<reference evidence="6" key="1">
    <citation type="submission" date="2020-02" db="EMBL/GenBank/DDBJ databases">
        <authorList>
            <person name="Chen W.-M."/>
        </authorList>
    </citation>
    <scope>NUCLEOTIDE SEQUENCE</scope>
    <source>
        <strain evidence="6">NBD-18</strain>
    </source>
</reference>
<accession>A0A6B2R098</accession>
<dbReference type="NCBIfam" id="TIGR03300">
    <property type="entry name" value="assembly_YfgL"/>
    <property type="match status" value="1"/>
</dbReference>
<dbReference type="GO" id="GO:0009279">
    <property type="term" value="C:cell outer membrane"/>
    <property type="evidence" value="ECO:0007669"/>
    <property type="project" value="UniProtKB-SubCell"/>
</dbReference>
<dbReference type="PANTHER" id="PTHR34512:SF30">
    <property type="entry name" value="OUTER MEMBRANE PROTEIN ASSEMBLY FACTOR BAMB"/>
    <property type="match status" value="1"/>
</dbReference>
<evidence type="ECO:0000259" key="5">
    <source>
        <dbReference type="Pfam" id="PF13360"/>
    </source>
</evidence>
<comment type="caution">
    <text evidence="6">The sequence shown here is derived from an EMBL/GenBank/DDBJ whole genome shotgun (WGS) entry which is preliminary data.</text>
</comment>
<dbReference type="InterPro" id="IPR011047">
    <property type="entry name" value="Quinoprotein_ADH-like_sf"/>
</dbReference>
<feature type="chain" id="PRO_5025745459" description="Outer membrane protein assembly factor BamB" evidence="4">
    <location>
        <begin position="30"/>
        <end position="386"/>
    </location>
</feature>
<keyword evidence="1 4" id="KW-0732">Signal</keyword>
<feature type="domain" description="Pyrrolo-quinoline quinone repeat" evidence="5">
    <location>
        <begin position="81"/>
        <end position="312"/>
    </location>
</feature>
<dbReference type="InterPro" id="IPR018391">
    <property type="entry name" value="PQQ_b-propeller_rpt"/>
</dbReference>
<comment type="subcellular location">
    <subcellularLocation>
        <location evidence="4">Cell outer membrane</location>
    </subcellularLocation>
</comment>
<sequence length="386" mass="39927" precursor="true">MSVSLFSRVKRIGSALTLISLLTACSVFSGDDGRNDPSKLTEYPAGLSARIGWTASVGSIKGSYGFAPTVVRDAVYAAAADGTVGKFDISSGAPVWKVNVDKKLSAGAGSDGVVTAVVATDGTVIALDDSGKVKWSTKASSDVQIPPVVGFGVVVVRSGDYRIQAFNAENGERIWNVQRPGPSLTLRAPARLMLVEGLVLSGIPGGKLVALNALSGDTQWEGIVAAPKGSTDLERVNDVVGSPALIGPLLCAVAHQGRVICFDISQGGRPVWSVPFSSNVGMAVDNRFAYAPNTQDVISAFALQDGKVVWKQDALRNRKLTAPAATGSAIAVGDYDGFVHFISSEDGRMLARLSVGGGAIRAPLTATPQGVLVQTGDGSLIMIVTN</sequence>
<dbReference type="PANTHER" id="PTHR34512">
    <property type="entry name" value="CELL SURFACE PROTEIN"/>
    <property type="match status" value="1"/>
</dbReference>
<organism evidence="6">
    <name type="scientific">Sheuella amnicola</name>
    <dbReference type="NCBI Taxonomy" id="2707330"/>
    <lineage>
        <taxon>Bacteria</taxon>
        <taxon>Pseudomonadati</taxon>
        <taxon>Pseudomonadota</taxon>
        <taxon>Betaproteobacteria</taxon>
        <taxon>Burkholderiales</taxon>
        <taxon>Alcaligenaceae</taxon>
        <taxon>Sheuella</taxon>
    </lineage>
</organism>
<feature type="signal peptide" evidence="4">
    <location>
        <begin position="1"/>
        <end position="29"/>
    </location>
</feature>
<dbReference type="InterPro" id="IPR017687">
    <property type="entry name" value="BamB"/>
</dbReference>
<evidence type="ECO:0000313" key="6">
    <source>
        <dbReference type="EMBL" id="NDY83563.1"/>
    </source>
</evidence>
<dbReference type="Pfam" id="PF13360">
    <property type="entry name" value="PQQ_2"/>
    <property type="match status" value="1"/>
</dbReference>
<dbReference type="InterPro" id="IPR002372">
    <property type="entry name" value="PQQ_rpt_dom"/>
</dbReference>
<keyword evidence="3 4" id="KW-0998">Cell outer membrane</keyword>
<dbReference type="SMART" id="SM00564">
    <property type="entry name" value="PQQ"/>
    <property type="match status" value="5"/>
</dbReference>
<keyword evidence="2 4" id="KW-0472">Membrane</keyword>
<gene>
    <name evidence="4 6" type="primary">bamB</name>
    <name evidence="6" type="ORF">G3I67_10000</name>
</gene>
<dbReference type="HAMAP" id="MF_00923">
    <property type="entry name" value="OM_assembly_BamB"/>
    <property type="match status" value="1"/>
</dbReference>
<dbReference type="EMBL" id="JAAGRN010000006">
    <property type="protein sequence ID" value="NDY83563.1"/>
    <property type="molecule type" value="Genomic_DNA"/>
</dbReference>
<dbReference type="InterPro" id="IPR015943">
    <property type="entry name" value="WD40/YVTN_repeat-like_dom_sf"/>
</dbReference>
<dbReference type="AlphaFoldDB" id="A0A6B2R098"/>
<evidence type="ECO:0000256" key="4">
    <source>
        <dbReference type="HAMAP-Rule" id="MF_00923"/>
    </source>
</evidence>
<comment type="similarity">
    <text evidence="4">Belongs to the BamB family.</text>
</comment>
<dbReference type="GO" id="GO:0043165">
    <property type="term" value="P:Gram-negative-bacterium-type cell outer membrane assembly"/>
    <property type="evidence" value="ECO:0007669"/>
    <property type="project" value="UniProtKB-UniRule"/>
</dbReference>
<evidence type="ECO:0000256" key="1">
    <source>
        <dbReference type="ARBA" id="ARBA00022729"/>
    </source>
</evidence>
<dbReference type="SUPFAM" id="SSF50998">
    <property type="entry name" value="Quinoprotein alcohol dehydrogenase-like"/>
    <property type="match status" value="1"/>
</dbReference>
<proteinExistence type="inferred from homology"/>
<comment type="function">
    <text evidence="4">Part of the outer membrane protein assembly complex, which is involved in assembly and insertion of beta-barrel proteins into the outer membrane.</text>
</comment>
<dbReference type="Gene3D" id="2.130.10.10">
    <property type="entry name" value="YVTN repeat-like/Quinoprotein amine dehydrogenase"/>
    <property type="match status" value="1"/>
</dbReference>